<evidence type="ECO:0000256" key="1">
    <source>
        <dbReference type="ARBA" id="ARBA00006461"/>
    </source>
</evidence>
<organism evidence="4 5">
    <name type="scientific">Panagrellus redivivus</name>
    <name type="common">Microworm</name>
    <dbReference type="NCBI Taxonomy" id="6233"/>
    <lineage>
        <taxon>Eukaryota</taxon>
        <taxon>Metazoa</taxon>
        <taxon>Ecdysozoa</taxon>
        <taxon>Nematoda</taxon>
        <taxon>Chromadorea</taxon>
        <taxon>Rhabditida</taxon>
        <taxon>Tylenchina</taxon>
        <taxon>Panagrolaimomorpha</taxon>
        <taxon>Panagrolaimoidea</taxon>
        <taxon>Panagrolaimidae</taxon>
        <taxon>Panagrellus</taxon>
    </lineage>
</organism>
<keyword evidence="4" id="KW-1185">Reference proteome</keyword>
<sequence>MNSSFKELLRQAEMAQKERDEATHQLKVKKKKDEEARRQALVEQFKRAKPALSVRQGPLPRREAVSSCAALKKPIVSNAVRPFRPSTTASAPRRTAIAPSTANRSSSKPGTSKPPKPRSNLPKKAVAVKTPATVKPRPNQPSLSFAEMMKLAQNNVAQGISPLDRPKPSKPVPLPPKASNPKNISDQKAFNQKRKHPQASVKAPLTYRSVATADTHSMQVGSPAIQNRQPVKLPNPHIQQHANAKPQLWSAPKRLRRYSEDEADSMDDFIDDDEEDLEAQRELKSVVQKLCRSDQSTWKKRECEIDITRMENSYRCVEMEEKRTARIALIEDKMEQGRGAQIL</sequence>
<evidence type="ECO:0000313" key="5">
    <source>
        <dbReference type="WBParaSite" id="Pan_g7960.t1"/>
    </source>
</evidence>
<feature type="compositionally biased region" description="Pro residues" evidence="3">
    <location>
        <begin position="169"/>
        <end position="178"/>
    </location>
</feature>
<protein>
    <submittedName>
        <fullName evidence="5">Protein SPT2 homolog</fullName>
    </submittedName>
</protein>
<feature type="compositionally biased region" description="Polar residues" evidence="3">
    <location>
        <begin position="180"/>
        <end position="190"/>
    </location>
</feature>
<proteinExistence type="inferred from homology"/>
<evidence type="ECO:0000256" key="3">
    <source>
        <dbReference type="SAM" id="MobiDB-lite"/>
    </source>
</evidence>
<dbReference type="Proteomes" id="UP000492821">
    <property type="component" value="Unassembled WGS sequence"/>
</dbReference>
<dbReference type="InterPro" id="IPR013256">
    <property type="entry name" value="Chromatin_SPT2"/>
</dbReference>
<dbReference type="SMART" id="SM00784">
    <property type="entry name" value="SPT2"/>
    <property type="match status" value="1"/>
</dbReference>
<accession>A0A7E4W7C4</accession>
<reference evidence="4" key="1">
    <citation type="journal article" date="2013" name="Genetics">
        <title>The draft genome and transcriptome of Panagrellus redivivus are shaped by the harsh demands of a free-living lifestyle.</title>
        <authorList>
            <person name="Srinivasan J."/>
            <person name="Dillman A.R."/>
            <person name="Macchietto M.G."/>
            <person name="Heikkinen L."/>
            <person name="Lakso M."/>
            <person name="Fracchia K.M."/>
            <person name="Antoshechkin I."/>
            <person name="Mortazavi A."/>
            <person name="Wong G."/>
            <person name="Sternberg P.W."/>
        </authorList>
    </citation>
    <scope>NUCLEOTIDE SEQUENCE [LARGE SCALE GENOMIC DNA]</scope>
    <source>
        <strain evidence="4">MT8872</strain>
    </source>
</reference>
<reference evidence="5" key="2">
    <citation type="submission" date="2020-10" db="UniProtKB">
        <authorList>
            <consortium name="WormBaseParasite"/>
        </authorList>
    </citation>
    <scope>IDENTIFICATION</scope>
</reference>
<dbReference type="AlphaFoldDB" id="A0A7E4W7C4"/>
<feature type="region of interest" description="Disordered" evidence="3">
    <location>
        <begin position="14"/>
        <end position="36"/>
    </location>
</feature>
<keyword evidence="2" id="KW-0175">Coiled coil</keyword>
<feature type="region of interest" description="Disordered" evidence="3">
    <location>
        <begin position="76"/>
        <end position="200"/>
    </location>
</feature>
<dbReference type="Pfam" id="PF08243">
    <property type="entry name" value="SPT2"/>
    <property type="match status" value="1"/>
</dbReference>
<evidence type="ECO:0000313" key="4">
    <source>
        <dbReference type="Proteomes" id="UP000492821"/>
    </source>
</evidence>
<comment type="similarity">
    <text evidence="1">Belongs to the SPT2 family.</text>
</comment>
<name>A0A7E4W7C4_PANRE</name>
<evidence type="ECO:0000256" key="2">
    <source>
        <dbReference type="ARBA" id="ARBA00023054"/>
    </source>
</evidence>
<feature type="compositionally biased region" description="Basic and acidic residues" evidence="3">
    <location>
        <begin position="14"/>
        <end position="24"/>
    </location>
</feature>
<dbReference type="WBParaSite" id="Pan_g7960.t1">
    <property type="protein sequence ID" value="Pan_g7960.t1"/>
    <property type="gene ID" value="Pan_g7960"/>
</dbReference>